<feature type="transmembrane region" description="Helical" evidence="5">
    <location>
        <begin position="60"/>
        <end position="84"/>
    </location>
</feature>
<protein>
    <recommendedName>
        <fullName evidence="8">Tetraspanin</fullName>
    </recommendedName>
</protein>
<feature type="transmembrane region" description="Helical" evidence="5">
    <location>
        <begin position="12"/>
        <end position="40"/>
    </location>
</feature>
<evidence type="ECO:0008006" key="8">
    <source>
        <dbReference type="Google" id="ProtNLM"/>
    </source>
</evidence>
<organism evidence="6 7">
    <name type="scientific">Paragonimus heterotremus</name>
    <dbReference type="NCBI Taxonomy" id="100268"/>
    <lineage>
        <taxon>Eukaryota</taxon>
        <taxon>Metazoa</taxon>
        <taxon>Spiralia</taxon>
        <taxon>Lophotrochozoa</taxon>
        <taxon>Platyhelminthes</taxon>
        <taxon>Trematoda</taxon>
        <taxon>Digenea</taxon>
        <taxon>Plagiorchiida</taxon>
        <taxon>Troglotremata</taxon>
        <taxon>Troglotrematidae</taxon>
        <taxon>Paragonimus</taxon>
    </lineage>
</organism>
<keyword evidence="4 5" id="KW-0472">Membrane</keyword>
<dbReference type="Gene3D" id="1.10.1450.10">
    <property type="entry name" value="Tetraspanin"/>
    <property type="match status" value="1"/>
</dbReference>
<evidence type="ECO:0000256" key="1">
    <source>
        <dbReference type="ARBA" id="ARBA00004141"/>
    </source>
</evidence>
<proteinExistence type="predicted"/>
<dbReference type="GO" id="GO:0005886">
    <property type="term" value="C:plasma membrane"/>
    <property type="evidence" value="ECO:0007669"/>
    <property type="project" value="TreeGrafter"/>
</dbReference>
<name>A0A8J4T0E0_9TREM</name>
<dbReference type="SUPFAM" id="SSF48652">
    <property type="entry name" value="Tetraspanin"/>
    <property type="match status" value="1"/>
</dbReference>
<keyword evidence="7" id="KW-1185">Reference proteome</keyword>
<dbReference type="PANTHER" id="PTHR19282:SF544">
    <property type="entry name" value="TETRASPANIN"/>
    <property type="match status" value="1"/>
</dbReference>
<comment type="caution">
    <text evidence="6">The sequence shown here is derived from an EMBL/GenBank/DDBJ whole genome shotgun (WGS) entry which is preliminary data.</text>
</comment>
<dbReference type="EMBL" id="LUCH01011944">
    <property type="protein sequence ID" value="KAF5395539.1"/>
    <property type="molecule type" value="Genomic_DNA"/>
</dbReference>
<comment type="subcellular location">
    <subcellularLocation>
        <location evidence="1">Membrane</location>
        <topology evidence="1">Multi-pass membrane protein</topology>
    </subcellularLocation>
</comment>
<dbReference type="InterPro" id="IPR018499">
    <property type="entry name" value="Tetraspanin/Peripherin"/>
</dbReference>
<evidence type="ECO:0000313" key="6">
    <source>
        <dbReference type="EMBL" id="KAF5395539.1"/>
    </source>
</evidence>
<evidence type="ECO:0000256" key="2">
    <source>
        <dbReference type="ARBA" id="ARBA00022692"/>
    </source>
</evidence>
<evidence type="ECO:0000256" key="4">
    <source>
        <dbReference type="ARBA" id="ARBA00023136"/>
    </source>
</evidence>
<feature type="transmembrane region" description="Helical" evidence="5">
    <location>
        <begin position="91"/>
        <end position="118"/>
    </location>
</feature>
<keyword evidence="3 5" id="KW-1133">Transmembrane helix</keyword>
<reference evidence="6" key="1">
    <citation type="submission" date="2019-05" db="EMBL/GenBank/DDBJ databases">
        <title>Annotation for the trematode Paragonimus heterotremus.</title>
        <authorList>
            <person name="Choi Y.-J."/>
        </authorList>
    </citation>
    <scope>NUCLEOTIDE SEQUENCE</scope>
    <source>
        <strain evidence="6">LC</strain>
    </source>
</reference>
<dbReference type="PANTHER" id="PTHR19282">
    <property type="entry name" value="TETRASPANIN"/>
    <property type="match status" value="1"/>
</dbReference>
<accession>A0A8J4T0E0</accession>
<dbReference type="AlphaFoldDB" id="A0A8J4T0E0"/>
<sequence>MFIFVGRNAETNALFVICYKCIFIFFYVSLWISAVCQIVVGSVTYNWARIYERVVFDTQIGVVGAALVFAGAVLVLTAILGAVAYRTHSRLLVVVTYSLSLLILFCELGSILLSALHWSNVGLYVCTTLKSELDNYGFDEAVIADIDNVQTSLHCCGINNFIDWNTTAYFKQNGSYPLSCYGNALHYNLNTWNHSANPVLYSTGCASALVDVIHSKSAVVISVGITSILFQVCAS</sequence>
<evidence type="ECO:0000256" key="3">
    <source>
        <dbReference type="ARBA" id="ARBA00022989"/>
    </source>
</evidence>
<gene>
    <name evidence="6" type="ORF">PHET_11937</name>
</gene>
<dbReference type="InterPro" id="IPR008952">
    <property type="entry name" value="Tetraspanin_EC2_sf"/>
</dbReference>
<keyword evidence="2 5" id="KW-0812">Transmembrane</keyword>
<evidence type="ECO:0000313" key="7">
    <source>
        <dbReference type="Proteomes" id="UP000748531"/>
    </source>
</evidence>
<dbReference type="Pfam" id="PF00335">
    <property type="entry name" value="Tetraspanin"/>
    <property type="match status" value="1"/>
</dbReference>
<dbReference type="Proteomes" id="UP000748531">
    <property type="component" value="Unassembled WGS sequence"/>
</dbReference>
<dbReference type="OrthoDB" id="9993879at2759"/>
<evidence type="ECO:0000256" key="5">
    <source>
        <dbReference type="SAM" id="Phobius"/>
    </source>
</evidence>